<reference evidence="6" key="1">
    <citation type="journal article" date="2019" name="Int. J. Syst. Evol. Microbiol.">
        <title>The Global Catalogue of Microorganisms (GCM) 10K type strain sequencing project: providing services to taxonomists for standard genome sequencing and annotation.</title>
        <authorList>
            <consortium name="The Broad Institute Genomics Platform"/>
            <consortium name="The Broad Institute Genome Sequencing Center for Infectious Disease"/>
            <person name="Wu L."/>
            <person name="Ma J."/>
        </authorList>
    </citation>
    <scope>NUCLEOTIDE SEQUENCE [LARGE SCALE GENOMIC DNA]</scope>
    <source>
        <strain evidence="6">JCM 17656</strain>
    </source>
</reference>
<dbReference type="SUPFAM" id="SSF81606">
    <property type="entry name" value="PP2C-like"/>
    <property type="match status" value="1"/>
</dbReference>
<name>A0ABP6X5D8_9ACTN</name>
<dbReference type="RefSeq" id="WP_346183464.1">
    <property type="nucleotide sequence ID" value="NZ_BAABCE010000009.1"/>
</dbReference>
<dbReference type="InterPro" id="IPR003018">
    <property type="entry name" value="GAF"/>
</dbReference>
<evidence type="ECO:0000259" key="3">
    <source>
        <dbReference type="SMART" id="SM00065"/>
    </source>
</evidence>
<dbReference type="Gene3D" id="3.60.40.10">
    <property type="entry name" value="PPM-type phosphatase domain"/>
    <property type="match status" value="1"/>
</dbReference>
<comment type="caution">
    <text evidence="5">The sequence shown here is derived from an EMBL/GenBank/DDBJ whole genome shotgun (WGS) entry which is preliminary data.</text>
</comment>
<sequence length="442" mass="47962">MADNAEGPEPSPGVDPAPRLDDQLEQIGEQLRELAVAKDRLQGLLDAVLTISREMDLPTVLHRIVTTAMDLVGARYGALGVLDDSGEQLGQFITAGLSESERGDLSGIEFPRGRGVLGHLIHHPEPLRVDEIGSHPASVGFPPGHPQMRTLLGVAISVRATIYGDLYLSERRDGRPFDRDDEDIVVALAGAAGIAIENVRLFEQVRDGAEHFQRLLLPTLPDLSPLTAAAVYRPALTPAHLGGDWYDALWLPDDACAVVIGDVVGHDMRAAAAMAQTRSMLRALLFDRFTPPSSVLTQLDRTLHAITDLPVTTACLARMEPAKEGWKLHWSTAGHLPPLIITPDRHTEYLDAEPGLPLAVDTEQDRPDHTHSVPAGTTVLFFTDGLVEHPEYPIDRGLAVLAELAADHAHLPLEDFVCFLADHRPSDGHDDMALLALRTPSD</sequence>
<evidence type="ECO:0000256" key="2">
    <source>
        <dbReference type="SAM" id="MobiDB-lite"/>
    </source>
</evidence>
<dbReference type="Proteomes" id="UP001500707">
    <property type="component" value="Unassembled WGS sequence"/>
</dbReference>
<dbReference type="EMBL" id="BAABCE010000009">
    <property type="protein sequence ID" value="GAA3560630.1"/>
    <property type="molecule type" value="Genomic_DNA"/>
</dbReference>
<evidence type="ECO:0000313" key="5">
    <source>
        <dbReference type="EMBL" id="GAA3560630.1"/>
    </source>
</evidence>
<dbReference type="InterPro" id="IPR029016">
    <property type="entry name" value="GAF-like_dom_sf"/>
</dbReference>
<dbReference type="InterPro" id="IPR001932">
    <property type="entry name" value="PPM-type_phosphatase-like_dom"/>
</dbReference>
<feature type="domain" description="GAF" evidence="3">
    <location>
        <begin position="56"/>
        <end position="206"/>
    </location>
</feature>
<dbReference type="SUPFAM" id="SSF55781">
    <property type="entry name" value="GAF domain-like"/>
    <property type="match status" value="1"/>
</dbReference>
<evidence type="ECO:0000256" key="1">
    <source>
        <dbReference type="ARBA" id="ARBA00022801"/>
    </source>
</evidence>
<gene>
    <name evidence="5" type="ORF">GCM10022295_48540</name>
</gene>
<dbReference type="PANTHER" id="PTHR43156:SF2">
    <property type="entry name" value="STAGE II SPORULATION PROTEIN E"/>
    <property type="match status" value="1"/>
</dbReference>
<keyword evidence="6" id="KW-1185">Reference proteome</keyword>
<dbReference type="PANTHER" id="PTHR43156">
    <property type="entry name" value="STAGE II SPORULATION PROTEIN E-RELATED"/>
    <property type="match status" value="1"/>
</dbReference>
<dbReference type="InterPro" id="IPR036457">
    <property type="entry name" value="PPM-type-like_dom_sf"/>
</dbReference>
<protein>
    <recommendedName>
        <fullName evidence="7">Regulatory protein</fullName>
    </recommendedName>
</protein>
<evidence type="ECO:0000259" key="4">
    <source>
        <dbReference type="SMART" id="SM00331"/>
    </source>
</evidence>
<dbReference type="SMART" id="SM00331">
    <property type="entry name" value="PP2C_SIG"/>
    <property type="match status" value="1"/>
</dbReference>
<accession>A0ABP6X5D8</accession>
<proteinExistence type="predicted"/>
<dbReference type="InterPro" id="IPR052016">
    <property type="entry name" value="Bact_Sigma-Reg"/>
</dbReference>
<feature type="domain" description="PPM-type phosphatase" evidence="4">
    <location>
        <begin position="226"/>
        <end position="439"/>
    </location>
</feature>
<organism evidence="5 6">
    <name type="scientific">Streptomyces osmaniensis</name>
    <dbReference type="NCBI Taxonomy" id="593134"/>
    <lineage>
        <taxon>Bacteria</taxon>
        <taxon>Bacillati</taxon>
        <taxon>Actinomycetota</taxon>
        <taxon>Actinomycetes</taxon>
        <taxon>Kitasatosporales</taxon>
        <taxon>Streptomycetaceae</taxon>
        <taxon>Streptomyces</taxon>
    </lineage>
</organism>
<evidence type="ECO:0000313" key="6">
    <source>
        <dbReference type="Proteomes" id="UP001500707"/>
    </source>
</evidence>
<dbReference type="SMART" id="SM00065">
    <property type="entry name" value="GAF"/>
    <property type="match status" value="1"/>
</dbReference>
<evidence type="ECO:0008006" key="7">
    <source>
        <dbReference type="Google" id="ProtNLM"/>
    </source>
</evidence>
<keyword evidence="1" id="KW-0378">Hydrolase</keyword>
<dbReference type="Pfam" id="PF13185">
    <property type="entry name" value="GAF_2"/>
    <property type="match status" value="1"/>
</dbReference>
<feature type="region of interest" description="Disordered" evidence="2">
    <location>
        <begin position="1"/>
        <end position="20"/>
    </location>
</feature>
<dbReference type="Pfam" id="PF07228">
    <property type="entry name" value="SpoIIE"/>
    <property type="match status" value="1"/>
</dbReference>
<dbReference type="Gene3D" id="3.30.450.40">
    <property type="match status" value="1"/>
</dbReference>